<comment type="caution">
    <text evidence="4">The sequence shown here is derived from an EMBL/GenBank/DDBJ whole genome shotgun (WGS) entry which is preliminary data.</text>
</comment>
<proteinExistence type="predicted"/>
<evidence type="ECO:0000313" key="4">
    <source>
        <dbReference type="EMBL" id="RAO79253.1"/>
    </source>
</evidence>
<dbReference type="InterPro" id="IPR013783">
    <property type="entry name" value="Ig-like_fold"/>
</dbReference>
<keyword evidence="2" id="KW-1133">Transmembrane helix</keyword>
<feature type="compositionally biased region" description="Pro residues" evidence="1">
    <location>
        <begin position="151"/>
        <end position="160"/>
    </location>
</feature>
<dbReference type="Gene3D" id="2.60.40.10">
    <property type="entry name" value="Immunoglobulins"/>
    <property type="match status" value="1"/>
</dbReference>
<evidence type="ECO:0000256" key="2">
    <source>
        <dbReference type="SAM" id="Phobius"/>
    </source>
</evidence>
<keyword evidence="2" id="KW-0812">Transmembrane</keyword>
<feature type="compositionally biased region" description="Polar residues" evidence="1">
    <location>
        <begin position="127"/>
        <end position="140"/>
    </location>
</feature>
<protein>
    <recommendedName>
        <fullName evidence="3">DUF11 domain-containing protein</fullName>
    </recommendedName>
</protein>
<keyword evidence="5" id="KW-1185">Reference proteome</keyword>
<name>A0A328PD94_9EURY</name>
<gene>
    <name evidence="4" type="ORF">DPC56_02715</name>
</gene>
<dbReference type="InterPro" id="IPR047589">
    <property type="entry name" value="DUF11_rpt"/>
</dbReference>
<organism evidence="4 5">
    <name type="scientific">Methanothermobacter tenebrarum</name>
    <dbReference type="NCBI Taxonomy" id="680118"/>
    <lineage>
        <taxon>Archaea</taxon>
        <taxon>Methanobacteriati</taxon>
        <taxon>Methanobacteriota</taxon>
        <taxon>Methanomada group</taxon>
        <taxon>Methanobacteria</taxon>
        <taxon>Methanobacteriales</taxon>
        <taxon>Methanobacteriaceae</taxon>
        <taxon>Methanothermobacter</taxon>
    </lineage>
</organism>
<feature type="domain" description="DUF11" evidence="3">
    <location>
        <begin position="29"/>
        <end position="143"/>
    </location>
</feature>
<dbReference type="NCBIfam" id="TIGR01451">
    <property type="entry name" value="B_ant_repeat"/>
    <property type="match status" value="1"/>
</dbReference>
<dbReference type="PANTHER" id="PTHR34819">
    <property type="entry name" value="LARGE CYSTEINE-RICH PERIPLASMIC PROTEIN OMCB"/>
    <property type="match status" value="1"/>
</dbReference>
<dbReference type="EMBL" id="QLOE01000003">
    <property type="protein sequence ID" value="RAO79253.1"/>
    <property type="molecule type" value="Genomic_DNA"/>
</dbReference>
<dbReference type="InterPro" id="IPR051172">
    <property type="entry name" value="Chlamydia_OmcB"/>
</dbReference>
<sequence length="191" mass="19788">MANVSSDIYDPDMSNNRANATITVPPAADLAITKVANQTVVNYLDTVKFTLTVTNNGPDTGVNVRVTDLLPAGLQFLSANASQGSYNETTGIWTIGELANGAVATLDIIAKVVASNTSITNVATVTSDIDDPNPSNNRDSVTIKVGKKPTPKPPKPPGPGEVPMQPTGTSLSLMLLAVLSIIGGFAVSRKV</sequence>
<feature type="region of interest" description="Disordered" evidence="1">
    <location>
        <begin position="127"/>
        <end position="166"/>
    </location>
</feature>
<evidence type="ECO:0000256" key="1">
    <source>
        <dbReference type="SAM" id="MobiDB-lite"/>
    </source>
</evidence>
<dbReference type="AlphaFoldDB" id="A0A328PD94"/>
<accession>A0A328PD94</accession>
<dbReference type="InterPro" id="IPR001434">
    <property type="entry name" value="OmcB-like_DUF11"/>
</dbReference>
<evidence type="ECO:0000259" key="3">
    <source>
        <dbReference type="Pfam" id="PF01345"/>
    </source>
</evidence>
<dbReference type="Proteomes" id="UP000249782">
    <property type="component" value="Unassembled WGS sequence"/>
</dbReference>
<evidence type="ECO:0000313" key="5">
    <source>
        <dbReference type="Proteomes" id="UP000249782"/>
    </source>
</evidence>
<dbReference type="Pfam" id="PF01345">
    <property type="entry name" value="DUF11"/>
    <property type="match status" value="1"/>
</dbReference>
<reference evidence="4 5" key="1">
    <citation type="submission" date="2018-06" db="EMBL/GenBank/DDBJ databases">
        <title>Draft genome sequence of hyperthermophilic methanogen Methanothermobacter tenebrarum sp. MCM-B 1447.</title>
        <authorList>
            <person name="Pore S.D."/>
            <person name="Dagar S."/>
            <person name="Dhakephalkar P.K."/>
        </authorList>
    </citation>
    <scope>NUCLEOTIDE SEQUENCE [LARGE SCALE GENOMIC DNA]</scope>
    <source>
        <strain evidence="4 5">MCM B 1447</strain>
    </source>
</reference>
<feature type="transmembrane region" description="Helical" evidence="2">
    <location>
        <begin position="171"/>
        <end position="188"/>
    </location>
</feature>
<keyword evidence="2" id="KW-0472">Membrane</keyword>